<keyword evidence="5" id="KW-1185">Reference proteome</keyword>
<comment type="catalytic activity">
    <reaction evidence="3">
        <text>dTTP + H2O = dTMP + diphosphate + H(+)</text>
        <dbReference type="Rhea" id="RHEA:28534"/>
        <dbReference type="ChEBI" id="CHEBI:15377"/>
        <dbReference type="ChEBI" id="CHEBI:15378"/>
        <dbReference type="ChEBI" id="CHEBI:33019"/>
        <dbReference type="ChEBI" id="CHEBI:37568"/>
        <dbReference type="ChEBI" id="CHEBI:63528"/>
        <dbReference type="EC" id="3.6.1.9"/>
    </reaction>
</comment>
<comment type="similarity">
    <text evidence="3">Belongs to the Maf family. YhdE subfamily.</text>
</comment>
<protein>
    <recommendedName>
        <fullName evidence="3">dTTP/UTP pyrophosphatase</fullName>
        <shortName evidence="3">dTTPase/UTPase</shortName>
        <ecNumber evidence="3">3.6.1.9</ecNumber>
    </recommendedName>
    <alternativeName>
        <fullName evidence="3">Nucleoside triphosphate pyrophosphatase</fullName>
    </alternativeName>
    <alternativeName>
        <fullName evidence="3">Nucleotide pyrophosphatase</fullName>
        <shortName evidence="3">Nucleotide PPase</shortName>
    </alternativeName>
</protein>
<dbReference type="Gene3D" id="3.90.950.10">
    <property type="match status" value="1"/>
</dbReference>
<feature type="site" description="Important for substrate specificity" evidence="3">
    <location>
        <position position="10"/>
    </location>
</feature>
<gene>
    <name evidence="4" type="primary">yhdE</name>
    <name evidence="4" type="ORF">SAMEA4364220_00460</name>
</gene>
<reference evidence="4 5" key="1">
    <citation type="submission" date="2017-06" db="EMBL/GenBank/DDBJ databases">
        <authorList>
            <consortium name="Pathogen Informatics"/>
        </authorList>
    </citation>
    <scope>NUCLEOTIDE SEQUENCE [LARGE SCALE GENOMIC DNA]</scope>
    <source>
        <strain evidence="4 5">NCTC10570</strain>
    </source>
</reference>
<dbReference type="PIRSF" id="PIRSF006305">
    <property type="entry name" value="Maf"/>
    <property type="match status" value="1"/>
</dbReference>
<dbReference type="eggNOG" id="COG0424">
    <property type="taxonomic scope" value="Bacteria"/>
</dbReference>
<keyword evidence="2 3" id="KW-0378">Hydrolase</keyword>
<dbReference type="SUPFAM" id="SSF52972">
    <property type="entry name" value="ITPase-like"/>
    <property type="match status" value="1"/>
</dbReference>
<evidence type="ECO:0000256" key="2">
    <source>
        <dbReference type="ARBA" id="ARBA00022801"/>
    </source>
</evidence>
<evidence type="ECO:0000313" key="4">
    <source>
        <dbReference type="EMBL" id="SNU95686.1"/>
    </source>
</evidence>
<dbReference type="GO" id="GO:0036221">
    <property type="term" value="F:UTP diphosphatase activity"/>
    <property type="evidence" value="ECO:0007669"/>
    <property type="project" value="RHEA"/>
</dbReference>
<proteinExistence type="inferred from homology"/>
<dbReference type="HAMAP" id="MF_00528">
    <property type="entry name" value="Maf"/>
    <property type="match status" value="1"/>
</dbReference>
<dbReference type="OrthoDB" id="9807767at2"/>
<name>A0A239TDP5_9FIRM</name>
<comment type="caution">
    <text evidence="3">Lacks conserved residue(s) required for the propagation of feature annotation.</text>
</comment>
<dbReference type="Proteomes" id="UP000215383">
    <property type="component" value="Chromosome 1"/>
</dbReference>
<dbReference type="PANTHER" id="PTHR43213:SF5">
    <property type="entry name" value="BIFUNCTIONAL DTTP_UTP PYROPHOSPHATASE_METHYLTRANSFERASE PROTEIN-RELATED"/>
    <property type="match status" value="1"/>
</dbReference>
<feature type="site" description="Important for substrate specificity" evidence="3">
    <location>
        <position position="152"/>
    </location>
</feature>
<feature type="site" description="Important for substrate specificity" evidence="3">
    <location>
        <position position="70"/>
    </location>
</feature>
<dbReference type="RefSeq" id="WP_027889283.1">
    <property type="nucleotide sequence ID" value="NZ_CALXYH010000021.1"/>
</dbReference>
<dbReference type="GO" id="GO:0005737">
    <property type="term" value="C:cytoplasm"/>
    <property type="evidence" value="ECO:0007669"/>
    <property type="project" value="UniProtKB-SubCell"/>
</dbReference>
<dbReference type="AlphaFoldDB" id="A0A239TDP5"/>
<dbReference type="InterPro" id="IPR029001">
    <property type="entry name" value="ITPase-like_fam"/>
</dbReference>
<dbReference type="EC" id="3.6.1.9" evidence="3"/>
<dbReference type="GO" id="GO:0036218">
    <property type="term" value="F:dTTP diphosphatase activity"/>
    <property type="evidence" value="ECO:0007669"/>
    <property type="project" value="RHEA"/>
</dbReference>
<dbReference type="EMBL" id="LT906446">
    <property type="protein sequence ID" value="SNU95686.1"/>
    <property type="molecule type" value="Genomic_DNA"/>
</dbReference>
<accession>A0A239TDP5</accession>
<dbReference type="GeneID" id="78506493"/>
<dbReference type="Pfam" id="PF02545">
    <property type="entry name" value="Maf"/>
    <property type="match status" value="1"/>
</dbReference>
<dbReference type="GO" id="GO:0009117">
    <property type="term" value="P:nucleotide metabolic process"/>
    <property type="evidence" value="ECO:0007669"/>
    <property type="project" value="UniProtKB-KW"/>
</dbReference>
<evidence type="ECO:0000256" key="1">
    <source>
        <dbReference type="ARBA" id="ARBA00001968"/>
    </source>
</evidence>
<sequence>MLILASASPRRSELLKQIDCKFVCRPTDCAEISPLQENNPEELVKQNAILKATAAVIAENKDEVILGADTIVAYYGQIYGKPKDDDEAYFMLKNLSGHTHQVYTGIALVCGEKIYYDVAVTDVTMKELTDAEIHSYIKSGEPHGKAGAYAIQGLASVFIKKINGCYFNVVGLPLSCLYDLAKKADVKL</sequence>
<dbReference type="NCBIfam" id="TIGR00172">
    <property type="entry name" value="maf"/>
    <property type="match status" value="1"/>
</dbReference>
<keyword evidence="3" id="KW-0963">Cytoplasm</keyword>
<organism evidence="4 5">
    <name type="scientific">Megamonas hypermegale</name>
    <dbReference type="NCBI Taxonomy" id="158847"/>
    <lineage>
        <taxon>Bacteria</taxon>
        <taxon>Bacillati</taxon>
        <taxon>Bacillota</taxon>
        <taxon>Negativicutes</taxon>
        <taxon>Selenomonadales</taxon>
        <taxon>Selenomonadaceae</taxon>
        <taxon>Megamonas</taxon>
    </lineage>
</organism>
<keyword evidence="3" id="KW-0546">Nucleotide metabolism</keyword>
<comment type="cofactor">
    <cofactor evidence="1 3">
        <name>a divalent metal cation</name>
        <dbReference type="ChEBI" id="CHEBI:60240"/>
    </cofactor>
</comment>
<dbReference type="PANTHER" id="PTHR43213">
    <property type="entry name" value="BIFUNCTIONAL DTTP/UTP PYROPHOSPHATASE/METHYLTRANSFERASE PROTEIN-RELATED"/>
    <property type="match status" value="1"/>
</dbReference>
<comment type="subcellular location">
    <subcellularLocation>
        <location evidence="3">Cytoplasm</location>
    </subcellularLocation>
</comment>
<feature type="active site" description="Proton acceptor" evidence="3">
    <location>
        <position position="69"/>
    </location>
</feature>
<evidence type="ECO:0000313" key="5">
    <source>
        <dbReference type="Proteomes" id="UP000215383"/>
    </source>
</evidence>
<comment type="catalytic activity">
    <reaction evidence="3">
        <text>UTP + H2O = UMP + diphosphate + H(+)</text>
        <dbReference type="Rhea" id="RHEA:29395"/>
        <dbReference type="ChEBI" id="CHEBI:15377"/>
        <dbReference type="ChEBI" id="CHEBI:15378"/>
        <dbReference type="ChEBI" id="CHEBI:33019"/>
        <dbReference type="ChEBI" id="CHEBI:46398"/>
        <dbReference type="ChEBI" id="CHEBI:57865"/>
        <dbReference type="EC" id="3.6.1.9"/>
    </reaction>
</comment>
<dbReference type="InterPro" id="IPR003697">
    <property type="entry name" value="Maf-like"/>
</dbReference>
<dbReference type="CDD" id="cd00555">
    <property type="entry name" value="Maf"/>
    <property type="match status" value="1"/>
</dbReference>
<comment type="function">
    <text evidence="3">Nucleoside triphosphate pyrophosphatase that hydrolyzes dTTP and UTP. May have a dual role in cell division arrest and in preventing the incorporation of modified nucleotides into cellular nucleic acids.</text>
</comment>
<evidence type="ECO:0000256" key="3">
    <source>
        <dbReference type="HAMAP-Rule" id="MF_00528"/>
    </source>
</evidence>